<comment type="subunit">
    <text evidence="11">Monomer.</text>
</comment>
<evidence type="ECO:0000256" key="10">
    <source>
        <dbReference type="ARBA" id="ARBA00023146"/>
    </source>
</evidence>
<evidence type="ECO:0000256" key="11">
    <source>
        <dbReference type="HAMAP-Rule" id="MF_03133"/>
    </source>
</evidence>
<dbReference type="Pfam" id="PF07973">
    <property type="entry name" value="tRNA_SAD"/>
    <property type="match status" value="1"/>
</dbReference>
<dbReference type="InterPro" id="IPR003156">
    <property type="entry name" value="DHHA1_dom"/>
</dbReference>
<dbReference type="SUPFAM" id="SSF55681">
    <property type="entry name" value="Class II aaRS and biotin synthetases"/>
    <property type="match status" value="1"/>
</dbReference>
<feature type="domain" description="Alanyl-transfer RNA synthetases family profile" evidence="14">
    <location>
        <begin position="148"/>
        <end position="904"/>
    </location>
</feature>
<dbReference type="Pfam" id="PF00043">
    <property type="entry name" value="GST_C"/>
    <property type="match status" value="1"/>
</dbReference>
<dbReference type="InterPro" id="IPR018164">
    <property type="entry name" value="Ala-tRNA-synth_IIc_N"/>
</dbReference>
<evidence type="ECO:0000259" key="13">
    <source>
        <dbReference type="PROSITE" id="PS50405"/>
    </source>
</evidence>
<dbReference type="InterPro" id="IPR010987">
    <property type="entry name" value="Glutathione-S-Trfase_C-like"/>
</dbReference>
<dbReference type="InterPro" id="IPR018163">
    <property type="entry name" value="Thr/Ala-tRNA-synth_IIc_edit"/>
</dbReference>
<evidence type="ECO:0000256" key="6">
    <source>
        <dbReference type="ARBA" id="ARBA00022741"/>
    </source>
</evidence>
<proteinExistence type="inferred from homology"/>
<dbReference type="InterPro" id="IPR036282">
    <property type="entry name" value="Glutathione-S-Trfase_C_sf"/>
</dbReference>
<dbReference type="PROSITE" id="PS50860">
    <property type="entry name" value="AA_TRNA_LIGASE_II_ALA"/>
    <property type="match status" value="1"/>
</dbReference>
<evidence type="ECO:0000256" key="1">
    <source>
        <dbReference type="ARBA" id="ARBA00008429"/>
    </source>
</evidence>
<evidence type="ECO:0000256" key="2">
    <source>
        <dbReference type="ARBA" id="ARBA00013168"/>
    </source>
</evidence>
<dbReference type="Proteomes" id="UP001158576">
    <property type="component" value="Chromosome PAR"/>
</dbReference>
<dbReference type="PANTHER" id="PTHR11777">
    <property type="entry name" value="ALANYL-TRNA SYNTHETASE"/>
    <property type="match status" value="1"/>
</dbReference>
<reference evidence="15 16" key="1">
    <citation type="submission" date="2021-04" db="EMBL/GenBank/DDBJ databases">
        <authorList>
            <person name="Bliznina A."/>
        </authorList>
    </citation>
    <scope>NUCLEOTIDE SEQUENCE [LARGE SCALE GENOMIC DNA]</scope>
</reference>
<feature type="coiled-coil region" evidence="12">
    <location>
        <begin position="920"/>
        <end position="987"/>
    </location>
</feature>
<feature type="domain" description="GST C-terminal" evidence="13">
    <location>
        <begin position="22"/>
        <end position="140"/>
    </location>
</feature>
<dbReference type="PANTHER" id="PTHR11777:SF9">
    <property type="entry name" value="ALANINE--TRNA LIGASE, CYTOPLASMIC"/>
    <property type="match status" value="1"/>
</dbReference>
<name>A0ABN7S0Q6_OIKDI</name>
<dbReference type="InterPro" id="IPR018165">
    <property type="entry name" value="Ala-tRNA-synth_IIc_core"/>
</dbReference>
<dbReference type="Pfam" id="PF02272">
    <property type="entry name" value="DHHA1"/>
    <property type="match status" value="1"/>
</dbReference>
<evidence type="ECO:0000256" key="4">
    <source>
        <dbReference type="ARBA" id="ARBA00022555"/>
    </source>
</evidence>
<dbReference type="Gene3D" id="2.40.30.130">
    <property type="match status" value="1"/>
</dbReference>
<evidence type="ECO:0000313" key="15">
    <source>
        <dbReference type="EMBL" id="CAG5086037.1"/>
    </source>
</evidence>
<dbReference type="InterPro" id="IPR018162">
    <property type="entry name" value="Ala-tRNA-ligase_IIc_anticod-bd"/>
</dbReference>
<comment type="similarity">
    <text evidence="1">Belongs to the class-II aminoacyl-tRNA synthetase family. Alax-L subfamily.</text>
</comment>
<comment type="cofactor">
    <cofactor evidence="11">
        <name>Zn(2+)</name>
        <dbReference type="ChEBI" id="CHEBI:29105"/>
    </cofactor>
    <text evidence="11">Binds 1 zinc ion per subunit.</text>
</comment>
<keyword evidence="11" id="KW-0862">Zinc</keyword>
<keyword evidence="5 11" id="KW-0436">Ligase</keyword>
<sequence length="1108" mass="123124">MSFQSASAVRSRLPTFNKIPIDLATEAKLLNFNQLATVDLRNAVSAVAAAKNKKTVGLYEEVLIDWLKKFDAHLSDRTFFVAERPTTADYAVFSELAVAFSTQYPEDRIKTDFANLHRWFRTVLVQNSAKLGSFRYYTPPPAGMNTNITANEVRTQFLEFFKEREHPYVHSSSTIPHDDPTLLFANAGMNQFKSIFVGTIDPSSPMAKLKSAVNSQKCIRAGGKHNDLDDVGKDSYHHTFFEMLGSWSFGNYFKKEAIAWSFELLNKVWGIPADRLYATYFEGNPEAGLEPDNEAREEWLKYLPADQILPGNAKDNFWEMGDTGPCGPCSELHYDRIGGRNAASLVNMDDPDVLEIWNLVFMQYDRQPDKSLIPLPAKSVDTGMGLERVVSVLQDKRANYDTDMFSPYFKKIQELTETRAYTGLFGAEDKDGVDMAYRVLADHARTLSIALADGGRPDNVGRGYVLRRILRRAIRYGHEKLNMKVDDFTALVDVVVESLGDAFPELKKDPESTKEILKEEWIQFMKTLDRGQKILERKIKQLNLTDKLPGDVAWLLYDTYGFPLDLTTLIAEEHGLTLSCDEFEEERQKAIERSKGAGAGVDESINLDVHALAKLQDDGVPTTDDSPKQNYDANEAGEYSFNSIKAKVLALRFNKEFHQNCDSCEVGIVLDKTNFYAEQGGQIYDLGYFSRENDDDFEFNVKNVQIRAGYVLHVGTLVGKLAVGDELVLNIDIERRVNIMPNHTGTHVLNFGLRCVLGEADQKGSLVAPERLRFDFTAGGALKPAQIKQVEEICNEVITRGGAVHCQVSPLAQSKAIQGLRAMFDETYPDPVRVVSIGVPVNELLSNPTSGAADKTSVEFCGGTHLRDISHARKLIITTEEAISKGIRRMIAVTGAEAEKADRQAQRLGTIIQLKIEKDVNELKVEVKEAIQAKNTADANQRAITLGKTMEVAPISAWKRAELVDAVKKAKMEIVQYEQKVQKERIANLKSETEKRIDAGDVAEPEVLLLDAGSNNKVLNEILKLYAKKSPKSHVLLFSADHTAKKVLCLAQTPKGSTLKANEWVGSISPLIDGRGGGKDVQAQASGKNVAGLNDALAKAKEFAAANL</sequence>
<dbReference type="InterPro" id="IPR009000">
    <property type="entry name" value="Transl_B-barrel_sf"/>
</dbReference>
<evidence type="ECO:0000256" key="8">
    <source>
        <dbReference type="ARBA" id="ARBA00022884"/>
    </source>
</evidence>
<keyword evidence="6 11" id="KW-0547">Nucleotide-binding</keyword>
<dbReference type="InterPro" id="IPR050058">
    <property type="entry name" value="Ala-tRNA_ligase"/>
</dbReference>
<dbReference type="SMART" id="SM00863">
    <property type="entry name" value="tRNA_SAD"/>
    <property type="match status" value="1"/>
</dbReference>
<comment type="function">
    <text evidence="11">Catalyzes the attachment of alanine to tRNA(Ala) in a two-step reaction: alanine is first activated by ATP to form Ala-AMP and then transferred to the acceptor end of tRNA(Ala). Also edits incorrectly charged tRNA(Ala) via its editing domain.</text>
</comment>
<keyword evidence="12" id="KW-0175">Coiled coil</keyword>
<organism evidence="15 16">
    <name type="scientific">Oikopleura dioica</name>
    <name type="common">Tunicate</name>
    <dbReference type="NCBI Taxonomy" id="34765"/>
    <lineage>
        <taxon>Eukaryota</taxon>
        <taxon>Metazoa</taxon>
        <taxon>Chordata</taxon>
        <taxon>Tunicata</taxon>
        <taxon>Appendicularia</taxon>
        <taxon>Copelata</taxon>
        <taxon>Oikopleuridae</taxon>
        <taxon>Oikopleura</taxon>
    </lineage>
</organism>
<dbReference type="InterPro" id="IPR002318">
    <property type="entry name" value="Ala-tRNA-lgiase_IIc"/>
</dbReference>
<comment type="domain">
    <text evidence="11">Consists of three domains; the N-terminal catalytic domain, the editing domain and the C-terminal C-Ala domain. The editing domain removes incorrectly charged amino acids, while the C-Ala domain, along with tRNA(Ala), serves as a bridge to cooperatively bring together the editing and aminoacylation centers thus stimulating deacylation of misacylated tRNAs.</text>
</comment>
<dbReference type="CDD" id="cd00673">
    <property type="entry name" value="AlaRS_core"/>
    <property type="match status" value="1"/>
</dbReference>
<feature type="binding site" evidence="11">
    <location>
        <position position="747"/>
    </location>
    <ligand>
        <name>Zn(2+)</name>
        <dbReference type="ChEBI" id="CHEBI:29105"/>
    </ligand>
</feature>
<dbReference type="EMBL" id="OU015568">
    <property type="protein sequence ID" value="CAG5086037.1"/>
    <property type="molecule type" value="Genomic_DNA"/>
</dbReference>
<dbReference type="PRINTS" id="PR00980">
    <property type="entry name" value="TRNASYNTHALA"/>
</dbReference>
<evidence type="ECO:0000256" key="5">
    <source>
        <dbReference type="ARBA" id="ARBA00022598"/>
    </source>
</evidence>
<keyword evidence="8 11" id="KW-0694">RNA-binding</keyword>
<evidence type="ECO:0000256" key="7">
    <source>
        <dbReference type="ARBA" id="ARBA00022840"/>
    </source>
</evidence>
<keyword evidence="7 11" id="KW-0067">ATP-binding</keyword>
<feature type="binding site" evidence="11">
    <location>
        <position position="743"/>
    </location>
    <ligand>
        <name>Zn(2+)</name>
        <dbReference type="ChEBI" id="CHEBI:29105"/>
    </ligand>
</feature>
<dbReference type="InterPro" id="IPR004046">
    <property type="entry name" value="GST_C"/>
</dbReference>
<keyword evidence="9 11" id="KW-0648">Protein biosynthesis</keyword>
<feature type="binding site" evidence="11">
    <location>
        <position position="861"/>
    </location>
    <ligand>
        <name>Zn(2+)</name>
        <dbReference type="ChEBI" id="CHEBI:29105"/>
    </ligand>
</feature>
<dbReference type="Gene3D" id="3.30.930.10">
    <property type="entry name" value="Bira Bifunctional Protein, Domain 2"/>
    <property type="match status" value="1"/>
</dbReference>
<dbReference type="SUPFAM" id="SSF101353">
    <property type="entry name" value="Putative anticodon-binding domain of alanyl-tRNA synthetase (AlaRS)"/>
    <property type="match status" value="1"/>
</dbReference>
<evidence type="ECO:0000256" key="9">
    <source>
        <dbReference type="ARBA" id="ARBA00022917"/>
    </source>
</evidence>
<dbReference type="NCBIfam" id="TIGR00344">
    <property type="entry name" value="alaS"/>
    <property type="match status" value="1"/>
</dbReference>
<dbReference type="Gene3D" id="3.10.310.40">
    <property type="match status" value="1"/>
</dbReference>
<dbReference type="InterPro" id="IPR012947">
    <property type="entry name" value="tRNA_SAD"/>
</dbReference>
<dbReference type="Gene3D" id="3.30.980.10">
    <property type="entry name" value="Threonyl-trna Synthetase, Chain A, domain 2"/>
    <property type="match status" value="1"/>
</dbReference>
<evidence type="ECO:0000259" key="14">
    <source>
        <dbReference type="PROSITE" id="PS50860"/>
    </source>
</evidence>
<evidence type="ECO:0000256" key="3">
    <source>
        <dbReference type="ARBA" id="ARBA00017959"/>
    </source>
</evidence>
<dbReference type="PROSITE" id="PS50405">
    <property type="entry name" value="GST_CTER"/>
    <property type="match status" value="1"/>
</dbReference>
<dbReference type="EC" id="6.1.1.7" evidence="2"/>
<keyword evidence="11" id="KW-0479">Metal-binding</keyword>
<dbReference type="Pfam" id="PF01411">
    <property type="entry name" value="tRNA-synt_2c"/>
    <property type="match status" value="1"/>
</dbReference>
<accession>A0ABN7S0Q6</accession>
<evidence type="ECO:0000313" key="16">
    <source>
        <dbReference type="Proteomes" id="UP001158576"/>
    </source>
</evidence>
<dbReference type="InterPro" id="IPR045864">
    <property type="entry name" value="aa-tRNA-synth_II/BPL/LPL"/>
</dbReference>
<evidence type="ECO:0000256" key="12">
    <source>
        <dbReference type="SAM" id="Coils"/>
    </source>
</evidence>
<comment type="catalytic activity">
    <reaction evidence="11">
        <text>tRNA(Ala) + L-alanine + ATP = L-alanyl-tRNA(Ala) + AMP + diphosphate</text>
        <dbReference type="Rhea" id="RHEA:12540"/>
        <dbReference type="Rhea" id="RHEA-COMP:9657"/>
        <dbReference type="Rhea" id="RHEA-COMP:9923"/>
        <dbReference type="ChEBI" id="CHEBI:30616"/>
        <dbReference type="ChEBI" id="CHEBI:33019"/>
        <dbReference type="ChEBI" id="CHEBI:57972"/>
        <dbReference type="ChEBI" id="CHEBI:78442"/>
        <dbReference type="ChEBI" id="CHEBI:78497"/>
        <dbReference type="ChEBI" id="CHEBI:456215"/>
        <dbReference type="EC" id="6.1.1.7"/>
    </reaction>
</comment>
<dbReference type="InterPro" id="IPR023033">
    <property type="entry name" value="Ala_tRNA_ligase_euk/bac"/>
</dbReference>
<keyword evidence="16" id="KW-1185">Reference proteome</keyword>
<feature type="binding site" evidence="11">
    <location>
        <position position="865"/>
    </location>
    <ligand>
        <name>Zn(2+)</name>
        <dbReference type="ChEBI" id="CHEBI:29105"/>
    </ligand>
</feature>
<dbReference type="CDD" id="cd10289">
    <property type="entry name" value="GST_C_AaRS_like"/>
    <property type="match status" value="1"/>
</dbReference>
<keyword evidence="4 11" id="KW-0820">tRNA-binding</keyword>
<protein>
    <recommendedName>
        <fullName evidence="3">Alanine--tRNA ligase</fullName>
        <ecNumber evidence="2">6.1.1.7</ecNumber>
    </recommendedName>
</protein>
<dbReference type="Gene3D" id="1.20.1050.10">
    <property type="match status" value="1"/>
</dbReference>
<dbReference type="SUPFAM" id="SSF50447">
    <property type="entry name" value="Translation proteins"/>
    <property type="match status" value="1"/>
</dbReference>
<dbReference type="HAMAP" id="MF_00036_B">
    <property type="entry name" value="Ala_tRNA_synth_B"/>
    <property type="match status" value="1"/>
</dbReference>
<keyword evidence="10 11" id="KW-0030">Aminoacyl-tRNA synthetase</keyword>
<dbReference type="SUPFAM" id="SSF55186">
    <property type="entry name" value="ThrRS/AlaRS common domain"/>
    <property type="match status" value="1"/>
</dbReference>
<dbReference type="SUPFAM" id="SSF47616">
    <property type="entry name" value="GST C-terminal domain-like"/>
    <property type="match status" value="1"/>
</dbReference>
<gene>
    <name evidence="15" type="ORF">OKIOD_LOCUS2649</name>
</gene>